<dbReference type="GO" id="GO:0006308">
    <property type="term" value="P:DNA catabolic process"/>
    <property type="evidence" value="ECO:0007669"/>
    <property type="project" value="UniProtKB-UniRule"/>
</dbReference>
<dbReference type="RefSeq" id="WP_114694675.1">
    <property type="nucleotide sequence ID" value="NZ_QQOH01000001.1"/>
</dbReference>
<dbReference type="PANTHER" id="PTHR30008:SF0">
    <property type="entry name" value="EXODEOXYRIBONUCLEASE 7 LARGE SUBUNIT"/>
    <property type="match status" value="1"/>
</dbReference>
<evidence type="ECO:0000256" key="2">
    <source>
        <dbReference type="ARBA" id="ARBA00022722"/>
    </source>
</evidence>
<feature type="coiled-coil region" evidence="7">
    <location>
        <begin position="266"/>
        <end position="344"/>
    </location>
</feature>
<evidence type="ECO:0000256" key="3">
    <source>
        <dbReference type="ARBA" id="ARBA00022801"/>
    </source>
</evidence>
<dbReference type="GO" id="GO:0003676">
    <property type="term" value="F:nucleic acid binding"/>
    <property type="evidence" value="ECO:0007669"/>
    <property type="project" value="InterPro"/>
</dbReference>
<keyword evidence="2 5" id="KW-0540">Nuclease</keyword>
<reference evidence="10 11" key="1">
    <citation type="submission" date="2018-07" db="EMBL/GenBank/DDBJ databases">
        <title>Motiliproteus coralliicola sp. nov., a bacterium isolated from Coral.</title>
        <authorList>
            <person name="Wang G."/>
        </authorList>
    </citation>
    <scope>NUCLEOTIDE SEQUENCE [LARGE SCALE GENOMIC DNA]</scope>
    <source>
        <strain evidence="10 11">C34</strain>
    </source>
</reference>
<evidence type="ECO:0000256" key="1">
    <source>
        <dbReference type="ARBA" id="ARBA00022490"/>
    </source>
</evidence>
<keyword evidence="1 5" id="KW-0963">Cytoplasm</keyword>
<evidence type="ECO:0000313" key="10">
    <source>
        <dbReference type="EMBL" id="RDE25078.1"/>
    </source>
</evidence>
<keyword evidence="3 5" id="KW-0378">Hydrolase</keyword>
<dbReference type="OrthoDB" id="9802795at2"/>
<dbReference type="EC" id="3.1.11.6" evidence="5"/>
<evidence type="ECO:0000256" key="7">
    <source>
        <dbReference type="SAM" id="Coils"/>
    </source>
</evidence>
<dbReference type="NCBIfam" id="TIGR00237">
    <property type="entry name" value="xseA"/>
    <property type="match status" value="1"/>
</dbReference>
<dbReference type="EMBL" id="QQOH01000001">
    <property type="protein sequence ID" value="RDE25078.1"/>
    <property type="molecule type" value="Genomic_DNA"/>
</dbReference>
<evidence type="ECO:0000313" key="11">
    <source>
        <dbReference type="Proteomes" id="UP000253769"/>
    </source>
</evidence>
<dbReference type="InterPro" id="IPR020579">
    <property type="entry name" value="Exonuc_VII_lsu_C"/>
</dbReference>
<protein>
    <recommendedName>
        <fullName evidence="5">Exodeoxyribonuclease 7 large subunit</fullName>
        <ecNumber evidence="5">3.1.11.6</ecNumber>
    </recommendedName>
    <alternativeName>
        <fullName evidence="5">Exodeoxyribonuclease VII large subunit</fullName>
        <shortName evidence="5">Exonuclease VII large subunit</shortName>
    </alternativeName>
</protein>
<dbReference type="InterPro" id="IPR003753">
    <property type="entry name" value="Exonuc_VII_L"/>
</dbReference>
<dbReference type="AlphaFoldDB" id="A0A369WSK4"/>
<evidence type="ECO:0000256" key="5">
    <source>
        <dbReference type="HAMAP-Rule" id="MF_00378"/>
    </source>
</evidence>
<dbReference type="InterPro" id="IPR025824">
    <property type="entry name" value="OB-fold_nuc-bd_dom"/>
</dbReference>
<keyword evidence="7" id="KW-0175">Coiled coil</keyword>
<proteinExistence type="inferred from homology"/>
<dbReference type="GO" id="GO:0009318">
    <property type="term" value="C:exodeoxyribonuclease VII complex"/>
    <property type="evidence" value="ECO:0007669"/>
    <property type="project" value="UniProtKB-UniRule"/>
</dbReference>
<dbReference type="GO" id="GO:0005737">
    <property type="term" value="C:cytoplasm"/>
    <property type="evidence" value="ECO:0007669"/>
    <property type="project" value="UniProtKB-SubCell"/>
</dbReference>
<organism evidence="10 11">
    <name type="scientific">Motiliproteus coralliicola</name>
    <dbReference type="NCBI Taxonomy" id="2283196"/>
    <lineage>
        <taxon>Bacteria</taxon>
        <taxon>Pseudomonadati</taxon>
        <taxon>Pseudomonadota</taxon>
        <taxon>Gammaproteobacteria</taxon>
        <taxon>Oceanospirillales</taxon>
        <taxon>Oceanospirillaceae</taxon>
        <taxon>Motiliproteus</taxon>
    </lineage>
</organism>
<evidence type="ECO:0000259" key="9">
    <source>
        <dbReference type="Pfam" id="PF13742"/>
    </source>
</evidence>
<feature type="domain" description="OB-fold nucleic acid binding" evidence="9">
    <location>
        <begin position="9"/>
        <end position="101"/>
    </location>
</feature>
<accession>A0A369WSK4</accession>
<evidence type="ECO:0000256" key="4">
    <source>
        <dbReference type="ARBA" id="ARBA00022839"/>
    </source>
</evidence>
<comment type="subcellular location">
    <subcellularLocation>
        <location evidence="5 6">Cytoplasm</location>
    </subcellularLocation>
</comment>
<keyword evidence="11" id="KW-1185">Reference proteome</keyword>
<comment type="caution">
    <text evidence="10">The sequence shown here is derived from an EMBL/GenBank/DDBJ whole genome shotgun (WGS) entry which is preliminary data.</text>
</comment>
<comment type="catalytic activity">
    <reaction evidence="5 6">
        <text>Exonucleolytic cleavage in either 5'- to 3'- or 3'- to 5'-direction to yield nucleoside 5'-phosphates.</text>
        <dbReference type="EC" id="3.1.11.6"/>
    </reaction>
</comment>
<keyword evidence="4 5" id="KW-0269">Exonuclease</keyword>
<dbReference type="HAMAP" id="MF_00378">
    <property type="entry name" value="Exonuc_7_L"/>
    <property type="match status" value="1"/>
</dbReference>
<comment type="subunit">
    <text evidence="5">Heterooligomer composed of large and small subunits.</text>
</comment>
<dbReference type="CDD" id="cd04489">
    <property type="entry name" value="ExoVII_LU_OBF"/>
    <property type="match status" value="1"/>
</dbReference>
<comment type="function">
    <text evidence="5">Bidirectionally degrades single-stranded DNA into large acid-insoluble oligonucleotides, which are then degraded further into small acid-soluble oligonucleotides.</text>
</comment>
<dbReference type="PANTHER" id="PTHR30008">
    <property type="entry name" value="EXODEOXYRIBONUCLEASE 7 LARGE SUBUNIT"/>
    <property type="match status" value="1"/>
</dbReference>
<dbReference type="GO" id="GO:0008855">
    <property type="term" value="F:exodeoxyribonuclease VII activity"/>
    <property type="evidence" value="ECO:0007669"/>
    <property type="project" value="UniProtKB-UniRule"/>
</dbReference>
<evidence type="ECO:0000256" key="6">
    <source>
        <dbReference type="RuleBase" id="RU004355"/>
    </source>
</evidence>
<feature type="domain" description="Exonuclease VII large subunit C-terminal" evidence="8">
    <location>
        <begin position="125"/>
        <end position="436"/>
    </location>
</feature>
<comment type="similarity">
    <text evidence="5 6">Belongs to the XseA family.</text>
</comment>
<name>A0A369WSK4_9GAMM</name>
<dbReference type="Proteomes" id="UP000253769">
    <property type="component" value="Unassembled WGS sequence"/>
</dbReference>
<sequence>MQQSSSEIFSVSSLNQQARLLLESGFGLLQVEGEISNFVCPSSGHWYFTLKDERAQVRCALFRNRSRYLKYRPQNGDRVLLRAKVSLYEGRGEFQLIGDYIEPAGSGDLQAAFEALKNKLQLEGLFEAEHKKPLPEHPQHIGVITSPTGAAVQDILSVLKRRFPAIPVSLYPAAVQGDEAPAQLRQALALAQRDQRCDVLVIGRGGGSAEDLCAFNDEALARDIFNCQIPIVSAVGHEIDFSIADFVADLRAPTPSAAAEQLSPDRQQLLQRFELYQQQLSRQMQQRLQRHRYQCESLRARLRHPGQRLQEQSQRLDSLELRLRQATENRLQRQRLRLAHLRERLQTRLPQRQVNLYADQLPKLELRLKRAIEQQLQRLGRRLGEQAHALNTVSPLATLDRGYSISRGESGQLIRDSEQLSVGDQLYTRLAKGELVSEVTEVIPALVQPQLELE</sequence>
<dbReference type="Pfam" id="PF13742">
    <property type="entry name" value="tRNA_anti_2"/>
    <property type="match status" value="1"/>
</dbReference>
<gene>
    <name evidence="5" type="primary">xseA</name>
    <name evidence="10" type="ORF">DV711_05840</name>
</gene>
<dbReference type="Pfam" id="PF02601">
    <property type="entry name" value="Exonuc_VII_L"/>
    <property type="match status" value="1"/>
</dbReference>
<evidence type="ECO:0000259" key="8">
    <source>
        <dbReference type="Pfam" id="PF02601"/>
    </source>
</evidence>